<evidence type="ECO:0000313" key="3">
    <source>
        <dbReference type="Proteomes" id="UP000051500"/>
    </source>
</evidence>
<organism evidence="2 3">
    <name type="scientific">Ligilactobacillus ceti DSM 22408</name>
    <dbReference type="NCBI Taxonomy" id="1122146"/>
    <lineage>
        <taxon>Bacteria</taxon>
        <taxon>Bacillati</taxon>
        <taxon>Bacillota</taxon>
        <taxon>Bacilli</taxon>
        <taxon>Lactobacillales</taxon>
        <taxon>Lactobacillaceae</taxon>
        <taxon>Ligilactobacillus</taxon>
    </lineage>
</organism>
<name>A0A0R2KGZ6_9LACO</name>
<protein>
    <submittedName>
        <fullName evidence="2">Uncharacterized protein</fullName>
    </submittedName>
</protein>
<keyword evidence="1" id="KW-0812">Transmembrane</keyword>
<sequence>MGFFGGAGLVFMHYRRSKGVKLTRISSEGNPNLKTELFKKYSQGRIVADVMFVVCLILTVFLERVLRYGRNYYVFFWVILVTSLILLGSMSYMIWIQLRRR</sequence>
<keyword evidence="1" id="KW-0472">Membrane</keyword>
<evidence type="ECO:0000256" key="1">
    <source>
        <dbReference type="SAM" id="Phobius"/>
    </source>
</evidence>
<comment type="caution">
    <text evidence="2">The sequence shown here is derived from an EMBL/GenBank/DDBJ whole genome shotgun (WGS) entry which is preliminary data.</text>
</comment>
<keyword evidence="1" id="KW-1133">Transmembrane helix</keyword>
<keyword evidence="3" id="KW-1185">Reference proteome</keyword>
<gene>
    <name evidence="2" type="ORF">IV53_GL000603</name>
</gene>
<reference evidence="2 3" key="1">
    <citation type="journal article" date="2015" name="Genome Announc.">
        <title>Expanding the biotechnology potential of lactobacilli through comparative genomics of 213 strains and associated genera.</title>
        <authorList>
            <person name="Sun Z."/>
            <person name="Harris H.M."/>
            <person name="McCann A."/>
            <person name="Guo C."/>
            <person name="Argimon S."/>
            <person name="Zhang W."/>
            <person name="Yang X."/>
            <person name="Jeffery I.B."/>
            <person name="Cooney J.C."/>
            <person name="Kagawa T.F."/>
            <person name="Liu W."/>
            <person name="Song Y."/>
            <person name="Salvetti E."/>
            <person name="Wrobel A."/>
            <person name="Rasinkangas P."/>
            <person name="Parkhill J."/>
            <person name="Rea M.C."/>
            <person name="O'Sullivan O."/>
            <person name="Ritari J."/>
            <person name="Douillard F.P."/>
            <person name="Paul Ross R."/>
            <person name="Yang R."/>
            <person name="Briner A.E."/>
            <person name="Felis G.E."/>
            <person name="de Vos W.M."/>
            <person name="Barrangou R."/>
            <person name="Klaenhammer T.R."/>
            <person name="Caufield P.W."/>
            <person name="Cui Y."/>
            <person name="Zhang H."/>
            <person name="O'Toole P.W."/>
        </authorList>
    </citation>
    <scope>NUCLEOTIDE SEQUENCE [LARGE SCALE GENOMIC DNA]</scope>
    <source>
        <strain evidence="2 3">DSM 22408</strain>
    </source>
</reference>
<dbReference type="STRING" id="1122146.IV53_GL000603"/>
<feature type="transmembrane region" description="Helical" evidence="1">
    <location>
        <begin position="72"/>
        <end position="95"/>
    </location>
</feature>
<dbReference type="EMBL" id="JQBZ01000025">
    <property type="protein sequence ID" value="KRN88638.1"/>
    <property type="molecule type" value="Genomic_DNA"/>
</dbReference>
<proteinExistence type="predicted"/>
<accession>A0A0R2KGZ6</accession>
<feature type="transmembrane region" description="Helical" evidence="1">
    <location>
        <begin position="46"/>
        <end position="66"/>
    </location>
</feature>
<dbReference type="PATRIC" id="fig|1122146.4.peg.619"/>
<evidence type="ECO:0000313" key="2">
    <source>
        <dbReference type="EMBL" id="KRN88638.1"/>
    </source>
</evidence>
<dbReference type="Proteomes" id="UP000051500">
    <property type="component" value="Unassembled WGS sequence"/>
</dbReference>
<dbReference type="AlphaFoldDB" id="A0A0R2KGZ6"/>